<keyword evidence="2" id="KW-1185">Reference proteome</keyword>
<gene>
    <name evidence="1" type="ORF">LIER_22115</name>
</gene>
<sequence>MFIFSSVHGEEKENVDEYSDGVNSHPNNTCTNCNICPITCNYPPPPSLGTPTYGTPPPPAPPTSISQDYNCPPPPVQCCQQYAPPTPLPSPPPSPYFYPHGNNSDVSVLLFKELMMKLSYSIVLFYYFVGVDNFFV</sequence>
<protein>
    <submittedName>
        <fullName evidence="1">Uncharacterized protein</fullName>
    </submittedName>
</protein>
<name>A0AAV3QSL9_LITER</name>
<dbReference type="Proteomes" id="UP001454036">
    <property type="component" value="Unassembled WGS sequence"/>
</dbReference>
<evidence type="ECO:0000313" key="1">
    <source>
        <dbReference type="EMBL" id="GAA0167107.1"/>
    </source>
</evidence>
<dbReference type="AlphaFoldDB" id="A0AAV3QSL9"/>
<proteinExistence type="predicted"/>
<dbReference type="EMBL" id="BAABME010005969">
    <property type="protein sequence ID" value="GAA0167107.1"/>
    <property type="molecule type" value="Genomic_DNA"/>
</dbReference>
<reference evidence="1 2" key="1">
    <citation type="submission" date="2024-01" db="EMBL/GenBank/DDBJ databases">
        <title>The complete chloroplast genome sequence of Lithospermum erythrorhizon: insights into the phylogenetic relationship among Boraginaceae species and the maternal lineages of purple gromwells.</title>
        <authorList>
            <person name="Okada T."/>
            <person name="Watanabe K."/>
        </authorList>
    </citation>
    <scope>NUCLEOTIDE SEQUENCE [LARGE SCALE GENOMIC DNA]</scope>
</reference>
<accession>A0AAV3QSL9</accession>
<comment type="caution">
    <text evidence="1">The sequence shown here is derived from an EMBL/GenBank/DDBJ whole genome shotgun (WGS) entry which is preliminary data.</text>
</comment>
<organism evidence="1 2">
    <name type="scientific">Lithospermum erythrorhizon</name>
    <name type="common">Purple gromwell</name>
    <name type="synonym">Lithospermum officinale var. erythrorhizon</name>
    <dbReference type="NCBI Taxonomy" id="34254"/>
    <lineage>
        <taxon>Eukaryota</taxon>
        <taxon>Viridiplantae</taxon>
        <taxon>Streptophyta</taxon>
        <taxon>Embryophyta</taxon>
        <taxon>Tracheophyta</taxon>
        <taxon>Spermatophyta</taxon>
        <taxon>Magnoliopsida</taxon>
        <taxon>eudicotyledons</taxon>
        <taxon>Gunneridae</taxon>
        <taxon>Pentapetalae</taxon>
        <taxon>asterids</taxon>
        <taxon>lamiids</taxon>
        <taxon>Boraginales</taxon>
        <taxon>Boraginaceae</taxon>
        <taxon>Boraginoideae</taxon>
        <taxon>Lithospermeae</taxon>
        <taxon>Lithospermum</taxon>
    </lineage>
</organism>
<evidence type="ECO:0000313" key="2">
    <source>
        <dbReference type="Proteomes" id="UP001454036"/>
    </source>
</evidence>